<keyword evidence="2" id="KW-1185">Reference proteome</keyword>
<name>A0A2V5HP36_9EURO</name>
<protein>
    <submittedName>
        <fullName evidence="1">Uncharacterized protein</fullName>
    </submittedName>
</protein>
<gene>
    <name evidence="1" type="ORF">BP00DRAFT_68295</name>
</gene>
<reference evidence="1 2" key="1">
    <citation type="submission" date="2018-02" db="EMBL/GenBank/DDBJ databases">
        <title>The genomes of Aspergillus section Nigri reveals drivers in fungal speciation.</title>
        <authorList>
            <consortium name="DOE Joint Genome Institute"/>
            <person name="Vesth T.C."/>
            <person name="Nybo J."/>
            <person name="Theobald S."/>
            <person name="Brandl J."/>
            <person name="Frisvad J.C."/>
            <person name="Nielsen K.F."/>
            <person name="Lyhne E.K."/>
            <person name="Kogle M.E."/>
            <person name="Kuo A."/>
            <person name="Riley R."/>
            <person name="Clum A."/>
            <person name="Nolan M."/>
            <person name="Lipzen A."/>
            <person name="Salamov A."/>
            <person name="Henrissat B."/>
            <person name="Wiebenga A."/>
            <person name="De vries R.P."/>
            <person name="Grigoriev I.V."/>
            <person name="Mortensen U.H."/>
            <person name="Andersen M.R."/>
            <person name="Baker S.E."/>
        </authorList>
    </citation>
    <scope>NUCLEOTIDE SEQUENCE [LARGE SCALE GENOMIC DNA]</scope>
    <source>
        <strain evidence="1 2">CBS 114.80</strain>
    </source>
</reference>
<evidence type="ECO:0000313" key="2">
    <source>
        <dbReference type="Proteomes" id="UP000248817"/>
    </source>
</evidence>
<organism evidence="1 2">
    <name type="scientific">Aspergillus indologenus CBS 114.80</name>
    <dbReference type="NCBI Taxonomy" id="1450541"/>
    <lineage>
        <taxon>Eukaryota</taxon>
        <taxon>Fungi</taxon>
        <taxon>Dikarya</taxon>
        <taxon>Ascomycota</taxon>
        <taxon>Pezizomycotina</taxon>
        <taxon>Eurotiomycetes</taxon>
        <taxon>Eurotiomycetidae</taxon>
        <taxon>Eurotiales</taxon>
        <taxon>Aspergillaceae</taxon>
        <taxon>Aspergillus</taxon>
        <taxon>Aspergillus subgen. Circumdati</taxon>
    </lineage>
</organism>
<sequence length="160" mass="18041">MTVDFRMTSSFGCRRNSTDINARRSKGHSPALQPTLVDIKSKGVTACAPQQRARSSRSLLDQRRLRNDPSLGHCGEKDFCGRSIRLNSDTNLQAWHQSSMVSGFCGGITTNRLFFQMQMALGCMQFSLSQIWVNTAVALPANAEREREREREREQERVCG</sequence>
<dbReference type="Proteomes" id="UP000248817">
    <property type="component" value="Unassembled WGS sequence"/>
</dbReference>
<accession>A0A2V5HP36</accession>
<proteinExistence type="predicted"/>
<dbReference type="EMBL" id="KZ825605">
    <property type="protein sequence ID" value="PYI26258.1"/>
    <property type="molecule type" value="Genomic_DNA"/>
</dbReference>
<evidence type="ECO:0000313" key="1">
    <source>
        <dbReference type="EMBL" id="PYI26258.1"/>
    </source>
</evidence>
<dbReference type="AlphaFoldDB" id="A0A2V5HP36"/>